<comment type="function">
    <text evidence="8">This protein is a component of the acetyl coenzyme A carboxylase complex; first, biotin carboxylase catalyzes the carboxylation of the carrier protein and then the transcarboxylase transfers the carboxyl group to form malonyl-CoA.</text>
</comment>
<evidence type="ECO:0000256" key="1">
    <source>
        <dbReference type="ARBA" id="ARBA00005194"/>
    </source>
</evidence>
<evidence type="ECO:0000313" key="11">
    <source>
        <dbReference type="EMBL" id="MBB2182265.1"/>
    </source>
</evidence>
<evidence type="ECO:0000256" key="9">
    <source>
        <dbReference type="SAM" id="MobiDB-lite"/>
    </source>
</evidence>
<sequence length="162" mass="17782">MDYKVILNLMKEMNRTDLTKLEIEQEGVRICMEKSNTLVTVAQPALPQVTVNSAVAAPVGQQPVEANTTSESGGSTVAEKSEEFTGKKLVSPMVGTFYAQPSPDKPPFVKVGDKVKKGQTICIIEAMKLMNEIESEYDGEIVKVLVNNEDMVEFGQPLFLIK</sequence>
<evidence type="ECO:0000256" key="6">
    <source>
        <dbReference type="ARBA" id="ARBA00023160"/>
    </source>
</evidence>
<proteinExistence type="predicted"/>
<dbReference type="GO" id="GO:0006633">
    <property type="term" value="P:fatty acid biosynthetic process"/>
    <property type="evidence" value="ECO:0007669"/>
    <property type="project" value="UniProtKB-UniPathway"/>
</dbReference>
<evidence type="ECO:0000256" key="8">
    <source>
        <dbReference type="RuleBase" id="RU364072"/>
    </source>
</evidence>
<dbReference type="AlphaFoldDB" id="A0A839JX59"/>
<comment type="pathway">
    <text evidence="1 8">Lipid metabolism; fatty acid biosynthesis.</text>
</comment>
<dbReference type="InterPro" id="IPR050709">
    <property type="entry name" value="Biotin_Carboxyl_Carrier/Decarb"/>
</dbReference>
<keyword evidence="5 8" id="KW-0443">Lipid metabolism</keyword>
<evidence type="ECO:0000256" key="2">
    <source>
        <dbReference type="ARBA" id="ARBA00017562"/>
    </source>
</evidence>
<keyword evidence="4 8" id="KW-0276">Fatty acid metabolism</keyword>
<dbReference type="SUPFAM" id="SSF51230">
    <property type="entry name" value="Single hybrid motif"/>
    <property type="match status" value="1"/>
</dbReference>
<gene>
    <name evidence="11" type="primary">accB</name>
    <name evidence="11" type="ORF">H0486_05170</name>
</gene>
<keyword evidence="3 8" id="KW-0444">Lipid biosynthesis</keyword>
<dbReference type="CDD" id="cd06850">
    <property type="entry name" value="biotinyl_domain"/>
    <property type="match status" value="1"/>
</dbReference>
<evidence type="ECO:0000256" key="4">
    <source>
        <dbReference type="ARBA" id="ARBA00022832"/>
    </source>
</evidence>
<dbReference type="PROSITE" id="PS50968">
    <property type="entry name" value="BIOTINYL_LIPOYL"/>
    <property type="match status" value="1"/>
</dbReference>
<evidence type="ECO:0000259" key="10">
    <source>
        <dbReference type="PROSITE" id="PS50968"/>
    </source>
</evidence>
<comment type="caution">
    <text evidence="11">The sequence shown here is derived from an EMBL/GenBank/DDBJ whole genome shotgun (WGS) entry which is preliminary data.</text>
</comment>
<dbReference type="InterPro" id="IPR001249">
    <property type="entry name" value="AcCoA_biotinCC"/>
</dbReference>
<dbReference type="Proteomes" id="UP000574276">
    <property type="component" value="Unassembled WGS sequence"/>
</dbReference>
<dbReference type="RefSeq" id="WP_228351992.1">
    <property type="nucleotide sequence ID" value="NZ_JACEGA010000001.1"/>
</dbReference>
<dbReference type="PANTHER" id="PTHR45266:SF3">
    <property type="entry name" value="OXALOACETATE DECARBOXYLASE ALPHA CHAIN"/>
    <property type="match status" value="1"/>
</dbReference>
<accession>A0A839JX59</accession>
<dbReference type="PRINTS" id="PR01071">
    <property type="entry name" value="ACOABIOTINCC"/>
</dbReference>
<dbReference type="GO" id="GO:0003989">
    <property type="term" value="F:acetyl-CoA carboxylase activity"/>
    <property type="evidence" value="ECO:0007669"/>
    <property type="project" value="InterPro"/>
</dbReference>
<dbReference type="InterPro" id="IPR011053">
    <property type="entry name" value="Single_hybrid_motif"/>
</dbReference>
<evidence type="ECO:0000313" key="12">
    <source>
        <dbReference type="Proteomes" id="UP000574276"/>
    </source>
</evidence>
<dbReference type="PANTHER" id="PTHR45266">
    <property type="entry name" value="OXALOACETATE DECARBOXYLASE ALPHA CHAIN"/>
    <property type="match status" value="1"/>
</dbReference>
<dbReference type="InterPro" id="IPR000089">
    <property type="entry name" value="Biotin_lipoyl"/>
</dbReference>
<feature type="compositionally biased region" description="Polar residues" evidence="9">
    <location>
        <begin position="64"/>
        <end position="75"/>
    </location>
</feature>
<evidence type="ECO:0000256" key="5">
    <source>
        <dbReference type="ARBA" id="ARBA00023098"/>
    </source>
</evidence>
<dbReference type="UniPathway" id="UPA00094"/>
<dbReference type="FunFam" id="2.40.50.100:FF:000003">
    <property type="entry name" value="Acetyl-CoA carboxylase biotin carboxyl carrier protein"/>
    <property type="match status" value="1"/>
</dbReference>
<feature type="domain" description="Lipoyl-binding" evidence="10">
    <location>
        <begin position="86"/>
        <end position="162"/>
    </location>
</feature>
<dbReference type="PROSITE" id="PS00188">
    <property type="entry name" value="BIOTIN"/>
    <property type="match status" value="1"/>
</dbReference>
<feature type="region of interest" description="Disordered" evidence="9">
    <location>
        <begin position="62"/>
        <end position="83"/>
    </location>
</feature>
<dbReference type="Pfam" id="PF00364">
    <property type="entry name" value="Biotin_lipoyl"/>
    <property type="match status" value="1"/>
</dbReference>
<dbReference type="NCBIfam" id="TIGR00531">
    <property type="entry name" value="BCCP"/>
    <property type="match status" value="1"/>
</dbReference>
<reference evidence="11 12" key="1">
    <citation type="submission" date="2020-07" db="EMBL/GenBank/DDBJ databases">
        <title>Characterization and genome sequencing of isolate MD1, a novel member within the family Lachnospiraceae.</title>
        <authorList>
            <person name="Rettenmaier R."/>
            <person name="Di Bello L."/>
            <person name="Zinser C."/>
            <person name="Scheitz K."/>
            <person name="Liebl W."/>
            <person name="Zverlov V."/>
        </authorList>
    </citation>
    <scope>NUCLEOTIDE SEQUENCE [LARGE SCALE GENOMIC DNA]</scope>
    <source>
        <strain evidence="11 12">MD1</strain>
    </source>
</reference>
<dbReference type="GO" id="GO:0009317">
    <property type="term" value="C:acetyl-CoA carboxylase complex"/>
    <property type="evidence" value="ECO:0007669"/>
    <property type="project" value="InterPro"/>
</dbReference>
<organism evidence="11 12">
    <name type="scientific">Variimorphobacter saccharofermentans</name>
    <dbReference type="NCBI Taxonomy" id="2755051"/>
    <lineage>
        <taxon>Bacteria</taxon>
        <taxon>Bacillati</taxon>
        <taxon>Bacillota</taxon>
        <taxon>Clostridia</taxon>
        <taxon>Lachnospirales</taxon>
        <taxon>Lachnospiraceae</taxon>
        <taxon>Variimorphobacter</taxon>
    </lineage>
</organism>
<dbReference type="InterPro" id="IPR001882">
    <property type="entry name" value="Biotin_BS"/>
</dbReference>
<keyword evidence="12" id="KW-1185">Reference proteome</keyword>
<protein>
    <recommendedName>
        <fullName evidence="2 8">Biotin carboxyl carrier protein of acetyl-CoA carboxylase</fullName>
    </recommendedName>
</protein>
<name>A0A839JX59_9FIRM</name>
<keyword evidence="7 8" id="KW-0092">Biotin</keyword>
<evidence type="ECO:0000256" key="3">
    <source>
        <dbReference type="ARBA" id="ARBA00022516"/>
    </source>
</evidence>
<dbReference type="Gene3D" id="2.40.50.100">
    <property type="match status" value="1"/>
</dbReference>
<keyword evidence="6 8" id="KW-0275">Fatty acid biosynthesis</keyword>
<evidence type="ECO:0000256" key="7">
    <source>
        <dbReference type="ARBA" id="ARBA00023267"/>
    </source>
</evidence>
<dbReference type="EMBL" id="JACEGA010000001">
    <property type="protein sequence ID" value="MBB2182265.1"/>
    <property type="molecule type" value="Genomic_DNA"/>
</dbReference>